<organism evidence="1 2">
    <name type="scientific">Rhizoclosmatium globosum</name>
    <dbReference type="NCBI Taxonomy" id="329046"/>
    <lineage>
        <taxon>Eukaryota</taxon>
        <taxon>Fungi</taxon>
        <taxon>Fungi incertae sedis</taxon>
        <taxon>Chytridiomycota</taxon>
        <taxon>Chytridiomycota incertae sedis</taxon>
        <taxon>Chytridiomycetes</taxon>
        <taxon>Chytridiales</taxon>
        <taxon>Chytriomycetaceae</taxon>
        <taxon>Rhizoclosmatium</taxon>
    </lineage>
</organism>
<dbReference type="EMBL" id="MCGO01000084">
    <property type="protein sequence ID" value="ORY30138.1"/>
    <property type="molecule type" value="Genomic_DNA"/>
</dbReference>
<dbReference type="Proteomes" id="UP000193642">
    <property type="component" value="Unassembled WGS sequence"/>
</dbReference>
<dbReference type="AlphaFoldDB" id="A0A1Y2B5M4"/>
<evidence type="ECO:0000313" key="2">
    <source>
        <dbReference type="Proteomes" id="UP000193642"/>
    </source>
</evidence>
<sequence>MKPGLACKPEAKSDGQFVPSVAAGFIARFVSPTILTWVSNDRFSFLPQTTPSNFF</sequence>
<reference evidence="1 2" key="1">
    <citation type="submission" date="2016-07" db="EMBL/GenBank/DDBJ databases">
        <title>Pervasive Adenine N6-methylation of Active Genes in Fungi.</title>
        <authorList>
            <consortium name="DOE Joint Genome Institute"/>
            <person name="Mondo S.J."/>
            <person name="Dannebaum R.O."/>
            <person name="Kuo R.C."/>
            <person name="Labutti K."/>
            <person name="Haridas S."/>
            <person name="Kuo A."/>
            <person name="Salamov A."/>
            <person name="Ahrendt S.R."/>
            <person name="Lipzen A."/>
            <person name="Sullivan W."/>
            <person name="Andreopoulos W.B."/>
            <person name="Clum A."/>
            <person name="Lindquist E."/>
            <person name="Daum C."/>
            <person name="Ramamoorthy G.K."/>
            <person name="Gryganskyi A."/>
            <person name="Culley D."/>
            <person name="Magnuson J.K."/>
            <person name="James T.Y."/>
            <person name="O'Malley M.A."/>
            <person name="Stajich J.E."/>
            <person name="Spatafora J.W."/>
            <person name="Visel A."/>
            <person name="Grigoriev I.V."/>
        </authorList>
    </citation>
    <scope>NUCLEOTIDE SEQUENCE [LARGE SCALE GENOMIC DNA]</scope>
    <source>
        <strain evidence="1 2">JEL800</strain>
    </source>
</reference>
<name>A0A1Y2B5M4_9FUNG</name>
<protein>
    <submittedName>
        <fullName evidence="1">Uncharacterized protein</fullName>
    </submittedName>
</protein>
<gene>
    <name evidence="1" type="ORF">BCR33DRAFT_724456</name>
</gene>
<accession>A0A1Y2B5M4</accession>
<proteinExistence type="predicted"/>
<evidence type="ECO:0000313" key="1">
    <source>
        <dbReference type="EMBL" id="ORY30138.1"/>
    </source>
</evidence>
<comment type="caution">
    <text evidence="1">The sequence shown here is derived from an EMBL/GenBank/DDBJ whole genome shotgun (WGS) entry which is preliminary data.</text>
</comment>
<keyword evidence="2" id="KW-1185">Reference proteome</keyword>